<evidence type="ECO:0000259" key="7">
    <source>
        <dbReference type="Pfam" id="PF12890"/>
    </source>
</evidence>
<protein>
    <submittedName>
        <fullName evidence="8">Dihydroorotase</fullName>
    </submittedName>
</protein>
<evidence type="ECO:0000256" key="4">
    <source>
        <dbReference type="ARBA" id="ARBA00022723"/>
    </source>
</evidence>
<comment type="similarity">
    <text evidence="3">Belongs to the metallo-dependent hydrolases superfamily. DHOase family. Class I DHOase subfamily.</text>
</comment>
<dbReference type="NCBIfam" id="TIGR00857">
    <property type="entry name" value="pyrC_multi"/>
    <property type="match status" value="1"/>
</dbReference>
<dbReference type="InterPro" id="IPR004722">
    <property type="entry name" value="DHOase"/>
</dbReference>
<proteinExistence type="inferred from homology"/>
<dbReference type="CDD" id="cd01317">
    <property type="entry name" value="DHOase_IIa"/>
    <property type="match status" value="1"/>
</dbReference>
<comment type="function">
    <text evidence="2">Catalyzes the reversible cyclization of carbamoyl aspartate to dihydroorotate.</text>
</comment>
<accession>A0A523YQ31</accession>
<feature type="non-terminal residue" evidence="8">
    <location>
        <position position="423"/>
    </location>
</feature>
<dbReference type="EMBL" id="SOIJ01000088">
    <property type="protein sequence ID" value="TET93623.1"/>
    <property type="molecule type" value="Genomic_DNA"/>
</dbReference>
<dbReference type="SUPFAM" id="SSF51338">
    <property type="entry name" value="Composite domain of metallo-dependent hydrolases"/>
    <property type="match status" value="1"/>
</dbReference>
<dbReference type="SUPFAM" id="SSF51556">
    <property type="entry name" value="Metallo-dependent hydrolases"/>
    <property type="match status" value="1"/>
</dbReference>
<organism evidence="8 9">
    <name type="scientific">Aerophobetes bacterium</name>
    <dbReference type="NCBI Taxonomy" id="2030807"/>
    <lineage>
        <taxon>Bacteria</taxon>
        <taxon>Candidatus Aerophobota</taxon>
    </lineage>
</organism>
<evidence type="ECO:0000256" key="1">
    <source>
        <dbReference type="ARBA" id="ARBA00001947"/>
    </source>
</evidence>
<evidence type="ECO:0000256" key="3">
    <source>
        <dbReference type="ARBA" id="ARBA00010286"/>
    </source>
</evidence>
<dbReference type="PROSITE" id="PS00483">
    <property type="entry name" value="DIHYDROOROTASE_2"/>
    <property type="match status" value="1"/>
</dbReference>
<dbReference type="Proteomes" id="UP000316925">
    <property type="component" value="Unassembled WGS sequence"/>
</dbReference>
<dbReference type="PANTHER" id="PTHR43668:SF2">
    <property type="entry name" value="ALLANTOINASE"/>
    <property type="match status" value="1"/>
</dbReference>
<dbReference type="HAMAP" id="MF_00220_B">
    <property type="entry name" value="PyrC_classI_B"/>
    <property type="match status" value="1"/>
</dbReference>
<dbReference type="GO" id="GO:0006145">
    <property type="term" value="P:purine nucleobase catabolic process"/>
    <property type="evidence" value="ECO:0007669"/>
    <property type="project" value="TreeGrafter"/>
</dbReference>
<dbReference type="GO" id="GO:0046872">
    <property type="term" value="F:metal ion binding"/>
    <property type="evidence" value="ECO:0007669"/>
    <property type="project" value="UniProtKB-KW"/>
</dbReference>
<name>A0A523YQ31_UNCAE</name>
<comment type="caution">
    <text evidence="8">The sequence shown here is derived from an EMBL/GenBank/DDBJ whole genome shotgun (WGS) entry which is preliminary data.</text>
</comment>
<comment type="cofactor">
    <cofactor evidence="1">
        <name>Zn(2+)</name>
        <dbReference type="ChEBI" id="CHEBI:29105"/>
    </cofactor>
</comment>
<dbReference type="GO" id="GO:0004151">
    <property type="term" value="F:dihydroorotase activity"/>
    <property type="evidence" value="ECO:0007669"/>
    <property type="project" value="InterPro"/>
</dbReference>
<feature type="domain" description="Dihydroorotase catalytic" evidence="7">
    <location>
        <begin position="50"/>
        <end position="236"/>
    </location>
</feature>
<reference evidence="8 9" key="1">
    <citation type="submission" date="2019-03" db="EMBL/GenBank/DDBJ databases">
        <title>Metabolic potential of uncultured bacteria and archaea associated with petroleum seepage in deep-sea sediments.</title>
        <authorList>
            <person name="Dong X."/>
            <person name="Hubert C."/>
        </authorList>
    </citation>
    <scope>NUCLEOTIDE SEQUENCE [LARGE SCALE GENOMIC DNA]</scope>
    <source>
        <strain evidence="8">E29_bin28</strain>
    </source>
</reference>
<dbReference type="Gene3D" id="3.20.20.140">
    <property type="entry name" value="Metal-dependent hydrolases"/>
    <property type="match status" value="1"/>
</dbReference>
<evidence type="ECO:0000256" key="6">
    <source>
        <dbReference type="ARBA" id="ARBA00022975"/>
    </source>
</evidence>
<dbReference type="AlphaFoldDB" id="A0A523YQ31"/>
<dbReference type="InterPro" id="IPR011059">
    <property type="entry name" value="Metal-dep_hydrolase_composite"/>
</dbReference>
<dbReference type="Gene3D" id="2.30.40.10">
    <property type="entry name" value="Urease, subunit C, domain 1"/>
    <property type="match status" value="1"/>
</dbReference>
<gene>
    <name evidence="8" type="ORF">E3J33_01515</name>
</gene>
<evidence type="ECO:0000256" key="2">
    <source>
        <dbReference type="ARBA" id="ARBA00002368"/>
    </source>
</evidence>
<dbReference type="GO" id="GO:0004038">
    <property type="term" value="F:allantoinase activity"/>
    <property type="evidence" value="ECO:0007669"/>
    <property type="project" value="TreeGrafter"/>
</dbReference>
<evidence type="ECO:0000256" key="5">
    <source>
        <dbReference type="ARBA" id="ARBA00022801"/>
    </source>
</evidence>
<keyword evidence="6" id="KW-0665">Pyrimidine biosynthesis</keyword>
<keyword evidence="4" id="KW-0479">Metal-binding</keyword>
<dbReference type="InterPro" id="IPR050138">
    <property type="entry name" value="DHOase/Allantoinase_Hydrolase"/>
</dbReference>
<keyword evidence="5" id="KW-0378">Hydrolase</keyword>
<dbReference type="InterPro" id="IPR032466">
    <property type="entry name" value="Metal_Hydrolase"/>
</dbReference>
<dbReference type="Pfam" id="PF12890">
    <property type="entry name" value="DHOase"/>
    <property type="match status" value="1"/>
</dbReference>
<evidence type="ECO:0000313" key="8">
    <source>
        <dbReference type="EMBL" id="TET93623.1"/>
    </source>
</evidence>
<dbReference type="InterPro" id="IPR002195">
    <property type="entry name" value="Dihydroorotase_CS"/>
</dbReference>
<evidence type="ECO:0000313" key="9">
    <source>
        <dbReference type="Proteomes" id="UP000316925"/>
    </source>
</evidence>
<sequence>MSLLIRHGRLIDPATNYDAVADILIEGGMIKKIAPKINRSCDELIDATNKVVVPGLIDMHTHLREPGREDEETIQSGTRAAAKGGFTTICCMPNTDPPIDDPSLVEFIYQEAEREGSVEVLPIATISKARGGKDLSPMGRLKKAGAVAFSDDGDWVADSHLMRRALEYVKMFNLPLISHCEDRRLSQDGVMNEGYISTVLGLKGMPKEAEEVALSRDLALCQMTESLLHVAHLSTANGVELIRKAKVSGVRVTTEVTPHHFTLTDREVKSFDTNTKVNPPLRGKRDVETLKEGLKDATIDVIATDHAPHLVEEKEKEYSAAPFGMVGLETALGLVIKELVQTGTLTLMEAIAKLTINPARVLRINRGLVKEGARANLTIFDLEKKWLVTEDGFFSKSNNSPFLGWELPGKVEWTIVGGKVVYQ</sequence>
<dbReference type="GO" id="GO:0005737">
    <property type="term" value="C:cytoplasm"/>
    <property type="evidence" value="ECO:0007669"/>
    <property type="project" value="TreeGrafter"/>
</dbReference>
<dbReference type="InterPro" id="IPR024403">
    <property type="entry name" value="DHOase_cat"/>
</dbReference>
<dbReference type="PANTHER" id="PTHR43668">
    <property type="entry name" value="ALLANTOINASE"/>
    <property type="match status" value="1"/>
</dbReference>
<dbReference type="GO" id="GO:0006221">
    <property type="term" value="P:pyrimidine nucleotide biosynthetic process"/>
    <property type="evidence" value="ECO:0007669"/>
    <property type="project" value="UniProtKB-KW"/>
</dbReference>